<comment type="caution">
    <text evidence="3">The sequence shown here is derived from an EMBL/GenBank/DDBJ whole genome shotgun (WGS) entry which is preliminary data.</text>
</comment>
<dbReference type="Pfam" id="PF14502">
    <property type="entry name" value="HTH_41"/>
    <property type="match status" value="1"/>
</dbReference>
<feature type="domain" description="Uncharacterised protein YhfZ C-terminal" evidence="2">
    <location>
        <begin position="80"/>
        <end position="309"/>
    </location>
</feature>
<dbReference type="RefSeq" id="WP_158426364.1">
    <property type="nucleotide sequence ID" value="NZ_JAOQJQ010000010.1"/>
</dbReference>
<evidence type="ECO:0000313" key="3">
    <source>
        <dbReference type="EMBL" id="MCU6763723.1"/>
    </source>
</evidence>
<name>A0ABT2TNC5_9FIRM</name>
<keyword evidence="4" id="KW-1185">Reference proteome</keyword>
<accession>A0ABT2TNC5</accession>
<evidence type="ECO:0000259" key="2">
    <source>
        <dbReference type="Pfam" id="PF14503"/>
    </source>
</evidence>
<sequence length="310" mass="34963">MSSNLSMFYQKNGITVRNLSRDLLCLSKGEVMTSIAEYTERFCVSRWTIQTAIQFLLENECMQIEKHGPKGTLIVDLNREKLWKYADLKPLVGFAPPPSTYIHDSLYTGLAAAVAKTDLPVNLGYMVPASLRIDSLNSGRCHFVITSRLAAELFLEKYPEISVALILEGAKYTVPYRLYARKGRTPKVEDGTRVGIYNEAIEQSYLTERLCQGKNVIRKYGNYHGCLELLAKGEIDVLVQRGDIDKYPLQECAYCELTDLGVDQEVVLPVILCSQNDYGVEVLLKKMLDVEYIASIQKEVLDGSRAPSYY</sequence>
<dbReference type="InterPro" id="IPR032791">
    <property type="entry name" value="YhfZ_C"/>
</dbReference>
<proteinExistence type="predicted"/>
<dbReference type="Gene3D" id="3.40.190.10">
    <property type="entry name" value="Periplasmic binding protein-like II"/>
    <property type="match status" value="2"/>
</dbReference>
<feature type="domain" description="YhfZ helix-turn-helix" evidence="1">
    <location>
        <begin position="29"/>
        <end position="74"/>
    </location>
</feature>
<organism evidence="3 4">
    <name type="scientific">Brotonthovivens ammoniilytica</name>
    <dbReference type="NCBI Taxonomy" id="2981725"/>
    <lineage>
        <taxon>Bacteria</taxon>
        <taxon>Bacillati</taxon>
        <taxon>Bacillota</taxon>
        <taxon>Clostridia</taxon>
        <taxon>Lachnospirales</taxon>
        <taxon>Lachnospiraceae</taxon>
        <taxon>Brotonthovivens</taxon>
    </lineage>
</organism>
<protein>
    <submittedName>
        <fullName evidence="3">Uncharacterized protein</fullName>
    </submittedName>
</protein>
<dbReference type="InterPro" id="IPR041444">
    <property type="entry name" value="HTH_41"/>
</dbReference>
<dbReference type="EMBL" id="JAOQJQ010000010">
    <property type="protein sequence ID" value="MCU6763723.1"/>
    <property type="molecule type" value="Genomic_DNA"/>
</dbReference>
<gene>
    <name evidence="3" type="ORF">OCV88_15560</name>
</gene>
<dbReference type="Pfam" id="PF14503">
    <property type="entry name" value="YhfZ_C"/>
    <property type="match status" value="1"/>
</dbReference>
<evidence type="ECO:0000313" key="4">
    <source>
        <dbReference type="Proteomes" id="UP001652442"/>
    </source>
</evidence>
<evidence type="ECO:0000259" key="1">
    <source>
        <dbReference type="Pfam" id="PF14502"/>
    </source>
</evidence>
<dbReference type="Proteomes" id="UP001652442">
    <property type="component" value="Unassembled WGS sequence"/>
</dbReference>
<reference evidence="3 4" key="1">
    <citation type="journal article" date="2021" name="ISME Commun">
        <title>Automated analysis of genomic sequences facilitates high-throughput and comprehensive description of bacteria.</title>
        <authorList>
            <person name="Hitch T.C.A."/>
        </authorList>
    </citation>
    <scope>NUCLEOTIDE SEQUENCE [LARGE SCALE GENOMIC DNA]</scope>
    <source>
        <strain evidence="3 4">Sanger_109</strain>
    </source>
</reference>
<dbReference type="SUPFAM" id="SSF53850">
    <property type="entry name" value="Periplasmic binding protein-like II"/>
    <property type="match status" value="1"/>
</dbReference>